<organism evidence="2 3">
    <name type="scientific">Dyadobacter soli</name>
    <dbReference type="NCBI Taxonomy" id="659014"/>
    <lineage>
        <taxon>Bacteria</taxon>
        <taxon>Pseudomonadati</taxon>
        <taxon>Bacteroidota</taxon>
        <taxon>Cytophagia</taxon>
        <taxon>Cytophagales</taxon>
        <taxon>Spirosomataceae</taxon>
        <taxon>Dyadobacter</taxon>
    </lineage>
</organism>
<name>A0A1G6XG71_9BACT</name>
<dbReference type="GO" id="GO:0016788">
    <property type="term" value="F:hydrolase activity, acting on ester bonds"/>
    <property type="evidence" value="ECO:0007669"/>
    <property type="project" value="UniProtKB-ARBA"/>
</dbReference>
<keyword evidence="1" id="KW-0812">Transmembrane</keyword>
<proteinExistence type="predicted"/>
<feature type="transmembrane region" description="Helical" evidence="1">
    <location>
        <begin position="12"/>
        <end position="35"/>
    </location>
</feature>
<keyword evidence="1" id="KW-1133">Transmembrane helix</keyword>
<evidence type="ECO:0008006" key="4">
    <source>
        <dbReference type="Google" id="ProtNLM"/>
    </source>
</evidence>
<dbReference type="InterPro" id="IPR036514">
    <property type="entry name" value="SGNH_hydro_sf"/>
</dbReference>
<reference evidence="3" key="1">
    <citation type="submission" date="2016-10" db="EMBL/GenBank/DDBJ databases">
        <authorList>
            <person name="Varghese N."/>
            <person name="Submissions S."/>
        </authorList>
    </citation>
    <scope>NUCLEOTIDE SEQUENCE [LARGE SCALE GENOMIC DNA]</scope>
    <source>
        <strain evidence="3">DSM 25329</strain>
    </source>
</reference>
<dbReference type="STRING" id="659014.SAMN04487996_102147"/>
<dbReference type="Gene3D" id="3.40.50.1110">
    <property type="entry name" value="SGNH hydrolase"/>
    <property type="match status" value="1"/>
</dbReference>
<evidence type="ECO:0000313" key="3">
    <source>
        <dbReference type="Proteomes" id="UP000198748"/>
    </source>
</evidence>
<gene>
    <name evidence="2" type="ORF">SAMN04487996_102147</name>
</gene>
<dbReference type="Proteomes" id="UP000198748">
    <property type="component" value="Unassembled WGS sequence"/>
</dbReference>
<dbReference type="SUPFAM" id="SSF52266">
    <property type="entry name" value="SGNH hydrolase"/>
    <property type="match status" value="1"/>
</dbReference>
<sequence>MQSLSTQKTIHLMLKFVYGFLIAIVVLAGITEVVLRVKYGFCNSPLYVSDPDFEYIYAPNQDVKRFGQVLRTNSLSMRNEELLPTDSLIILLIGDSVVNGGSLTDQDSVASTLLEKRFLKDFNKRVRVLNISAGSWGPDNIAAYLKKYGTFKAKLICLVTSSHDAHDIMSHQSPVGVDPGWPNKQYKVALYELWDRYRWMLFYFLDTLFFAPEPQKKQDNIAIVKPDVTDSAHVAADAKAVEDTVEARKLNDAGIRKPGLTFNPGYGQLYEIAQKDSIPMFIYLHPETSEIDLGHFNDQGQEIVAFAKEKNIRLIDEFKFGVSKDRYRKMDVVHFNSGGQVFLADNLYPLFQEYLNLRK</sequence>
<dbReference type="EMBL" id="FNAN01000002">
    <property type="protein sequence ID" value="SDD76783.1"/>
    <property type="molecule type" value="Genomic_DNA"/>
</dbReference>
<evidence type="ECO:0000256" key="1">
    <source>
        <dbReference type="SAM" id="Phobius"/>
    </source>
</evidence>
<protein>
    <recommendedName>
        <fullName evidence="4">SGNH hydrolase-type esterase domain-containing protein</fullName>
    </recommendedName>
</protein>
<keyword evidence="1" id="KW-0472">Membrane</keyword>
<keyword evidence="3" id="KW-1185">Reference proteome</keyword>
<accession>A0A1G6XG71</accession>
<evidence type="ECO:0000313" key="2">
    <source>
        <dbReference type="EMBL" id="SDD76783.1"/>
    </source>
</evidence>
<dbReference type="AlphaFoldDB" id="A0A1G6XG71"/>